<accession>W7XER0</accession>
<dbReference type="RefSeq" id="XP_012655065.1">
    <property type="nucleotide sequence ID" value="XM_012799611.1"/>
</dbReference>
<feature type="transmembrane region" description="Helical" evidence="1">
    <location>
        <begin position="187"/>
        <end position="207"/>
    </location>
</feature>
<organism evidence="2 3">
    <name type="scientific">Tetrahymena thermophila (strain SB210)</name>
    <dbReference type="NCBI Taxonomy" id="312017"/>
    <lineage>
        <taxon>Eukaryota</taxon>
        <taxon>Sar</taxon>
        <taxon>Alveolata</taxon>
        <taxon>Ciliophora</taxon>
        <taxon>Intramacronucleata</taxon>
        <taxon>Oligohymenophorea</taxon>
        <taxon>Hymenostomatida</taxon>
        <taxon>Tetrahymenina</taxon>
        <taxon>Tetrahymenidae</taxon>
        <taxon>Tetrahymena</taxon>
    </lineage>
</organism>
<dbReference type="InParanoid" id="W7XER0"/>
<reference evidence="3" key="1">
    <citation type="journal article" date="2006" name="PLoS Biol.">
        <title>Macronuclear genome sequence of the ciliate Tetrahymena thermophila, a model eukaryote.</title>
        <authorList>
            <person name="Eisen J.A."/>
            <person name="Coyne R.S."/>
            <person name="Wu M."/>
            <person name="Wu D."/>
            <person name="Thiagarajan M."/>
            <person name="Wortman J.R."/>
            <person name="Badger J.H."/>
            <person name="Ren Q."/>
            <person name="Amedeo P."/>
            <person name="Jones K.M."/>
            <person name="Tallon L.J."/>
            <person name="Delcher A.L."/>
            <person name="Salzberg S.L."/>
            <person name="Silva J.C."/>
            <person name="Haas B.J."/>
            <person name="Majoros W.H."/>
            <person name="Farzad M."/>
            <person name="Carlton J.M."/>
            <person name="Smith R.K. Jr."/>
            <person name="Garg J."/>
            <person name="Pearlman R.E."/>
            <person name="Karrer K.M."/>
            <person name="Sun L."/>
            <person name="Manning G."/>
            <person name="Elde N.C."/>
            <person name="Turkewitz A.P."/>
            <person name="Asai D.J."/>
            <person name="Wilkes D.E."/>
            <person name="Wang Y."/>
            <person name="Cai H."/>
            <person name="Collins K."/>
            <person name="Stewart B.A."/>
            <person name="Lee S.R."/>
            <person name="Wilamowska K."/>
            <person name="Weinberg Z."/>
            <person name="Ruzzo W.L."/>
            <person name="Wloga D."/>
            <person name="Gaertig J."/>
            <person name="Frankel J."/>
            <person name="Tsao C.-C."/>
            <person name="Gorovsky M.A."/>
            <person name="Keeling P.J."/>
            <person name="Waller R.F."/>
            <person name="Patron N.J."/>
            <person name="Cherry J.M."/>
            <person name="Stover N.A."/>
            <person name="Krieger C.J."/>
            <person name="del Toro C."/>
            <person name="Ryder H.F."/>
            <person name="Williamson S.C."/>
            <person name="Barbeau R.A."/>
            <person name="Hamilton E.P."/>
            <person name="Orias E."/>
        </authorList>
    </citation>
    <scope>NUCLEOTIDE SEQUENCE [LARGE SCALE GENOMIC DNA]</scope>
    <source>
        <strain evidence="3">SB210</strain>
    </source>
</reference>
<name>W7XER0_TETTS</name>
<keyword evidence="1" id="KW-1133">Transmembrane helix</keyword>
<feature type="transmembrane region" description="Helical" evidence="1">
    <location>
        <begin position="64"/>
        <end position="84"/>
    </location>
</feature>
<sequence length="418" mass="48871">MLTEIQITVKISKFSLIQLKKKVSKKISQLILNNLQEMKWLPENCLESISLTIVLDPIIFPSYFYMNGIIVSCIIYIISGFIVLHSSKIYTTIMEMKAKKIDQIIQFFLGQRWRLTYLIASLVYIMQLMQMYTLYINKFTKDIMVSFFPLDSLSQYIEVLVIPITSPMIISSLICNSTSPLKLGLKLNVVFLVSIVLIYIYIFISSFEQIKSNFDSSILTTFNLENLPYFISQNNYSFHFQLYLQELVVFNQNNKIVNKKIQQIVIYFALSVGLFFGVIGSLIVNDQEKQGMVNKENSNQLYQLLIFQYLTQFPVIVIVMKIFIIFNMLFNIGFKFVIFRQNLTKFLVEKKIKNFNENYFNKMIKVQIIIFILVLNLSTENQQTSLFIISGSLLSKQNLIKKYFIKINLLKFQKSVSQ</sequence>
<feature type="transmembrane region" description="Helical" evidence="1">
    <location>
        <begin position="264"/>
        <end position="284"/>
    </location>
</feature>
<feature type="transmembrane region" description="Helical" evidence="1">
    <location>
        <begin position="156"/>
        <end position="175"/>
    </location>
</feature>
<evidence type="ECO:0000313" key="3">
    <source>
        <dbReference type="Proteomes" id="UP000009168"/>
    </source>
</evidence>
<dbReference type="KEGG" id="tet:TTHERM_000492343"/>
<feature type="transmembrane region" description="Helical" evidence="1">
    <location>
        <begin position="313"/>
        <end position="338"/>
    </location>
</feature>
<dbReference type="GeneID" id="24439258"/>
<evidence type="ECO:0000313" key="2">
    <source>
        <dbReference type="EMBL" id="EWS72381.1"/>
    </source>
</evidence>
<keyword evidence="3" id="KW-1185">Reference proteome</keyword>
<feature type="transmembrane region" description="Helical" evidence="1">
    <location>
        <begin position="115"/>
        <end position="136"/>
    </location>
</feature>
<protein>
    <submittedName>
        <fullName evidence="2">Transmembrane protein, putative</fullName>
    </submittedName>
</protein>
<evidence type="ECO:0000256" key="1">
    <source>
        <dbReference type="SAM" id="Phobius"/>
    </source>
</evidence>
<proteinExistence type="predicted"/>
<dbReference type="AlphaFoldDB" id="W7XER0"/>
<dbReference type="Proteomes" id="UP000009168">
    <property type="component" value="Unassembled WGS sequence"/>
</dbReference>
<gene>
    <name evidence="2" type="ORF">TTHERM_000492343</name>
</gene>
<keyword evidence="1 2" id="KW-0812">Transmembrane</keyword>
<keyword evidence="1" id="KW-0472">Membrane</keyword>
<dbReference type="EMBL" id="GG662512">
    <property type="protein sequence ID" value="EWS72381.1"/>
    <property type="molecule type" value="Genomic_DNA"/>
</dbReference>